<dbReference type="SUPFAM" id="SSF56801">
    <property type="entry name" value="Acetyl-CoA synthetase-like"/>
    <property type="match status" value="1"/>
</dbReference>
<dbReference type="Pfam" id="PF23562">
    <property type="entry name" value="AMP-binding_C_3"/>
    <property type="match status" value="1"/>
</dbReference>
<proteinExistence type="predicted"/>
<dbReference type="GO" id="GO:0016874">
    <property type="term" value="F:ligase activity"/>
    <property type="evidence" value="ECO:0007669"/>
    <property type="project" value="UniProtKB-KW"/>
</dbReference>
<dbReference type="PANTHER" id="PTHR43767:SF8">
    <property type="entry name" value="LONG-CHAIN-FATTY-ACID--COA LIGASE"/>
    <property type="match status" value="1"/>
</dbReference>
<dbReference type="Gene3D" id="3.40.50.12780">
    <property type="entry name" value="N-terminal domain of ligase-like"/>
    <property type="match status" value="1"/>
</dbReference>
<evidence type="ECO:0000313" key="3">
    <source>
        <dbReference type="EMBL" id="AWL06987.1"/>
    </source>
</evidence>
<dbReference type="RefSeq" id="WP_109347283.1">
    <property type="nucleotide sequence ID" value="NZ_CP029343.1"/>
</dbReference>
<dbReference type="InterPro" id="IPR042099">
    <property type="entry name" value="ANL_N_sf"/>
</dbReference>
<organism evidence="3 4">
    <name type="scientific">Massilia oculi</name>
    <dbReference type="NCBI Taxonomy" id="945844"/>
    <lineage>
        <taxon>Bacteria</taxon>
        <taxon>Pseudomonadati</taxon>
        <taxon>Pseudomonadota</taxon>
        <taxon>Betaproteobacteria</taxon>
        <taxon>Burkholderiales</taxon>
        <taxon>Oxalobacteraceae</taxon>
        <taxon>Telluria group</taxon>
        <taxon>Massilia</taxon>
    </lineage>
</organism>
<dbReference type="InterPro" id="IPR000873">
    <property type="entry name" value="AMP-dep_synth/lig_dom"/>
</dbReference>
<name>A0A2S2DNU2_9BURK</name>
<reference evidence="3 4" key="1">
    <citation type="submission" date="2018-05" db="EMBL/GenBank/DDBJ databases">
        <title>Complete genome sequence of Massilia oculi sp. nov. CCUG 43427T (=DSM 26321T), the type strain of M. oculi, and comparison with genome sequences of other Massilia strains.</title>
        <authorList>
            <person name="Zhu B."/>
        </authorList>
    </citation>
    <scope>NUCLEOTIDE SEQUENCE [LARGE SCALE GENOMIC DNA]</scope>
    <source>
        <strain evidence="3 4">CCUG 43427</strain>
    </source>
</reference>
<gene>
    <name evidence="3" type="ORF">DIR46_22860</name>
</gene>
<keyword evidence="4" id="KW-1185">Reference proteome</keyword>
<dbReference type="Proteomes" id="UP000245820">
    <property type="component" value="Chromosome"/>
</dbReference>
<dbReference type="AlphaFoldDB" id="A0A2S2DNU2"/>
<evidence type="ECO:0000313" key="4">
    <source>
        <dbReference type="Proteomes" id="UP000245820"/>
    </source>
</evidence>
<sequence length="462" mass="47849">MERRHARRPREHARAAPARHLPPGAALAILADNGPDWIAVDLAVHEAGMTLVPLPGFFTPEQWRHALAAGAVEGMFCADPRHAALLGFGERAGATGALALHLGPRPAPTVPPGVQKVTFTSGTTAQPKGVCLGSAQQWELARVLAGELAALDIRRHLNLLPLAVLLENIAGAYTALLSGAATICLPLAQTGLRGAASFDPVLCLDTIARTRAESVILLPQMLQALVAAARAGDSRLHTLKFIAVGGARTPPALIEAAHAKGFPVYEGYGLSECGSVVSLNLPGQARHGSAGRPLPNRQVRIAADGEIEVGGGAMAGYLGGPAPAPDAWIGTGDLGRLDADGYLHVDGRKSNVLVTAYGRNVSPEWPETLLLGTGVAAQALVVGEARPFLAAAIVPAHPDLPDAAIAAAVAGVNRALPDYARIGAWFRSAPFGEADGTATANGRLRRAAARARCAPEIDRLYL</sequence>
<keyword evidence="1" id="KW-0436">Ligase</keyword>
<dbReference type="KEGG" id="mtim:DIR46_22860"/>
<evidence type="ECO:0000256" key="1">
    <source>
        <dbReference type="ARBA" id="ARBA00022598"/>
    </source>
</evidence>
<evidence type="ECO:0000259" key="2">
    <source>
        <dbReference type="Pfam" id="PF00501"/>
    </source>
</evidence>
<accession>A0A2S2DNU2</accession>
<feature type="domain" description="AMP-dependent synthetase/ligase" evidence="2">
    <location>
        <begin position="22"/>
        <end position="305"/>
    </location>
</feature>
<dbReference type="OrthoDB" id="9766486at2"/>
<dbReference type="Pfam" id="PF00501">
    <property type="entry name" value="AMP-binding"/>
    <property type="match status" value="1"/>
</dbReference>
<dbReference type="InterPro" id="IPR050237">
    <property type="entry name" value="ATP-dep_AMP-bd_enzyme"/>
</dbReference>
<protein>
    <recommendedName>
        <fullName evidence="2">AMP-dependent synthetase/ligase domain-containing protein</fullName>
    </recommendedName>
</protein>
<dbReference type="PANTHER" id="PTHR43767">
    <property type="entry name" value="LONG-CHAIN-FATTY-ACID--COA LIGASE"/>
    <property type="match status" value="1"/>
</dbReference>
<dbReference type="EMBL" id="CP029343">
    <property type="protein sequence ID" value="AWL06987.1"/>
    <property type="molecule type" value="Genomic_DNA"/>
</dbReference>